<keyword evidence="5" id="KW-1185">Reference proteome</keyword>
<dbReference type="EMBL" id="PDOB01000006">
    <property type="protein sequence ID" value="PIL40781.1"/>
    <property type="molecule type" value="Genomic_DNA"/>
</dbReference>
<dbReference type="GO" id="GO:0018773">
    <property type="term" value="F:acetylpyruvate hydrolase activity"/>
    <property type="evidence" value="ECO:0007669"/>
    <property type="project" value="TreeGrafter"/>
</dbReference>
<keyword evidence="1" id="KW-0479">Metal-binding</keyword>
<dbReference type="GO" id="GO:0046872">
    <property type="term" value="F:metal ion binding"/>
    <property type="evidence" value="ECO:0007669"/>
    <property type="project" value="UniProtKB-KW"/>
</dbReference>
<evidence type="ECO:0000313" key="5">
    <source>
        <dbReference type="Proteomes" id="UP000228593"/>
    </source>
</evidence>
<dbReference type="InterPro" id="IPR036663">
    <property type="entry name" value="Fumarylacetoacetase_C_sf"/>
</dbReference>
<accession>A0A2G8T419</accession>
<dbReference type="Gene3D" id="3.90.850.10">
    <property type="entry name" value="Fumarylacetoacetase-like, C-terminal domain"/>
    <property type="match status" value="1"/>
</dbReference>
<evidence type="ECO:0000259" key="2">
    <source>
        <dbReference type="Pfam" id="PF01557"/>
    </source>
</evidence>
<dbReference type="Pfam" id="PF01557">
    <property type="entry name" value="FAA_hydrolase"/>
    <property type="match status" value="1"/>
</dbReference>
<evidence type="ECO:0000256" key="1">
    <source>
        <dbReference type="ARBA" id="ARBA00022723"/>
    </source>
</evidence>
<dbReference type="SUPFAM" id="SSF56529">
    <property type="entry name" value="FAH"/>
    <property type="match status" value="1"/>
</dbReference>
<keyword evidence="4" id="KW-0413">Isomerase</keyword>
<dbReference type="Gene3D" id="2.30.30.370">
    <property type="entry name" value="FAH"/>
    <property type="match status" value="1"/>
</dbReference>
<gene>
    <name evidence="4" type="ORF">CR103_05875</name>
</gene>
<comment type="caution">
    <text evidence="4">The sequence shown here is derived from an EMBL/GenBank/DDBJ whole genome shotgun (WGS) entry which is preliminary data.</text>
</comment>
<organism evidence="4 5">
    <name type="scientific">Massilia psychrophila</name>
    <dbReference type="NCBI Taxonomy" id="1603353"/>
    <lineage>
        <taxon>Bacteria</taxon>
        <taxon>Pseudomonadati</taxon>
        <taxon>Pseudomonadota</taxon>
        <taxon>Betaproteobacteria</taxon>
        <taxon>Burkholderiales</taxon>
        <taxon>Oxalobacteraceae</taxon>
        <taxon>Telluria group</taxon>
        <taxon>Massilia</taxon>
    </lineage>
</organism>
<dbReference type="GO" id="GO:0016853">
    <property type="term" value="F:isomerase activity"/>
    <property type="evidence" value="ECO:0007669"/>
    <property type="project" value="UniProtKB-KW"/>
</dbReference>
<feature type="domain" description="Fumarylacetoacetase-like C-terminal" evidence="2">
    <location>
        <begin position="60"/>
        <end position="257"/>
    </location>
</feature>
<sequence>MIMKIQRWIRFQTMDAVCFGTLEGDKIRVFQGDMFNSPVPTGESMRLDAVQVLAPLVPGKILAMWNNFHALGKKLGLEPPAEPLYLIKTPNTLLAPGGTIKKPLCEGKVVFEGELAIVIGRTCFNVSEEEAPDYVFGLTCANDVTVSEIIARDPTFPQWCRAKGFDTFCPLGPVIASGLDPAMLVVRTILNDEVRQDYPINDMVFSVAQLVSKISKDMTLNPGDVLLCGTSVGVGSMRPGSTIEIEIDGIGKLKNRFE</sequence>
<evidence type="ECO:0000313" key="4">
    <source>
        <dbReference type="EMBL" id="PIL40781.1"/>
    </source>
</evidence>
<dbReference type="AlphaFoldDB" id="A0A2G8T419"/>
<protein>
    <submittedName>
        <fullName evidence="4">2-hydroxyhepta-2,4-diene-1,7-dioate isomerase</fullName>
    </submittedName>
</protein>
<dbReference type="Proteomes" id="UP000228593">
    <property type="component" value="Unassembled WGS sequence"/>
</dbReference>
<evidence type="ECO:0000259" key="3">
    <source>
        <dbReference type="Pfam" id="PF10370"/>
    </source>
</evidence>
<name>A0A2G8T419_9BURK</name>
<feature type="domain" description="Rv2993c-like N-terminal" evidence="3">
    <location>
        <begin position="7"/>
        <end position="55"/>
    </location>
</feature>
<dbReference type="PANTHER" id="PTHR11820:SF7">
    <property type="entry name" value="ACYLPYRUVASE FAHD1, MITOCHONDRIAL"/>
    <property type="match status" value="1"/>
</dbReference>
<dbReference type="InterPro" id="IPR011234">
    <property type="entry name" value="Fumarylacetoacetase-like_C"/>
</dbReference>
<proteinExistence type="predicted"/>
<dbReference type="OrthoDB" id="8582489at2"/>
<dbReference type="PANTHER" id="PTHR11820">
    <property type="entry name" value="ACYLPYRUVASE"/>
    <property type="match status" value="1"/>
</dbReference>
<dbReference type="InterPro" id="IPR018833">
    <property type="entry name" value="Rv2993c-like_N"/>
</dbReference>
<reference evidence="4 5" key="1">
    <citation type="submission" date="2017-10" db="EMBL/GenBank/DDBJ databases">
        <title>Massilia psychrophilum sp. nov., a novel purple-pigmented bacterium isolated from Tianshan glacier, Xinjiang Municipality, China.</title>
        <authorList>
            <person name="Wang H."/>
        </authorList>
    </citation>
    <scope>NUCLEOTIDE SEQUENCE [LARGE SCALE GENOMIC DNA]</scope>
    <source>
        <strain evidence="4 5">JCM 30813</strain>
    </source>
</reference>
<dbReference type="Pfam" id="PF10370">
    <property type="entry name" value="Rv2993c-like_N"/>
    <property type="match status" value="1"/>
</dbReference>